<dbReference type="CDD" id="cd16917">
    <property type="entry name" value="HATPase_UhpB-NarQ-NarX-like"/>
    <property type="match status" value="1"/>
</dbReference>
<comment type="caution">
    <text evidence="12">The sequence shown here is derived from an EMBL/GenBank/DDBJ whole genome shotgun (WGS) entry which is preliminary data.</text>
</comment>
<keyword evidence="9" id="KW-0472">Membrane</keyword>
<dbReference type="RefSeq" id="WP_101851149.1">
    <property type="nucleotide sequence ID" value="NZ_LOMZ01000001.1"/>
</dbReference>
<comment type="catalytic activity">
    <reaction evidence="1">
        <text>ATP + protein L-histidine = ADP + protein N-phospho-L-histidine.</text>
        <dbReference type="EC" id="2.7.13.3"/>
    </reaction>
</comment>
<dbReference type="PANTHER" id="PTHR24421:SF10">
    <property type="entry name" value="NITRATE_NITRITE SENSOR PROTEIN NARQ"/>
    <property type="match status" value="1"/>
</dbReference>
<feature type="transmembrane region" description="Helical" evidence="9">
    <location>
        <begin position="79"/>
        <end position="102"/>
    </location>
</feature>
<dbReference type="GO" id="GO:0016020">
    <property type="term" value="C:membrane"/>
    <property type="evidence" value="ECO:0007669"/>
    <property type="project" value="InterPro"/>
</dbReference>
<keyword evidence="4" id="KW-0808">Transferase</keyword>
<feature type="domain" description="Signal transduction histidine kinase subgroup 3 dimerisation and phosphoacceptor" evidence="11">
    <location>
        <begin position="201"/>
        <end position="265"/>
    </location>
</feature>
<evidence type="ECO:0000256" key="4">
    <source>
        <dbReference type="ARBA" id="ARBA00022679"/>
    </source>
</evidence>
<proteinExistence type="predicted"/>
<keyword evidence="8" id="KW-0902">Two-component regulatory system</keyword>
<reference evidence="12 13" key="1">
    <citation type="submission" date="2015-12" db="EMBL/GenBank/DDBJ databases">
        <authorList>
            <person name="Shamseldin A."/>
            <person name="Moawad H."/>
            <person name="Abd El-Rahim W.M."/>
            <person name="Sadowsky M.J."/>
        </authorList>
    </citation>
    <scope>NUCLEOTIDE SEQUENCE [LARGE SCALE GENOMIC DNA]</scope>
    <source>
        <strain evidence="12 13">S43</strain>
    </source>
</reference>
<dbReference type="Gene3D" id="1.20.5.1930">
    <property type="match status" value="1"/>
</dbReference>
<feature type="transmembrane region" description="Helical" evidence="9">
    <location>
        <begin position="22"/>
        <end position="42"/>
    </location>
</feature>
<protein>
    <recommendedName>
        <fullName evidence="2">histidine kinase</fullName>
        <ecNumber evidence="2">2.7.13.3</ecNumber>
    </recommendedName>
</protein>
<evidence type="ECO:0000313" key="13">
    <source>
        <dbReference type="Proteomes" id="UP000234632"/>
    </source>
</evidence>
<dbReference type="Pfam" id="PF07730">
    <property type="entry name" value="HisKA_3"/>
    <property type="match status" value="1"/>
</dbReference>
<dbReference type="EMBL" id="LOMZ01000001">
    <property type="protein sequence ID" value="PLC11385.1"/>
    <property type="molecule type" value="Genomic_DNA"/>
</dbReference>
<evidence type="ECO:0000256" key="2">
    <source>
        <dbReference type="ARBA" id="ARBA00012438"/>
    </source>
</evidence>
<sequence>MERSSWTPRPLPPGRRAHDARVAARILLLGTVLTALGLTGLWDGTDPRSAVEDPSRWWFLLPLTAGCAALAFKRVLPLPMLLAGLAVLGLDAALGGSLAVLLVLYDLLHTAALLGGPRLRRVLWTAATAAVVVPAAAVLAEAGDLQRTALTALQQAALCLTPLWWAGDVRRKAELAELAEARADAVEHLAEARRHEAVRAERDALARDLHDVVASHLSAIALRTGGALATAPEAGKDRTSLEHARRSALEAMAEMHTMIGLLRAPDPSDDPAAAGPSELESLLDGARAQGLDVELTDERPVSETDATDPRVGLAVHRILQEALANAAKHAPGCRVRISIEAPEPGRLGMRVLSTRPAAGPGAREAPTGGGWGLTTMQERARSVGGRLQVAADAEHWTVTALLPADPAAEPVVSAGAGR</sequence>
<keyword evidence="9" id="KW-1133">Transmembrane helix</keyword>
<keyword evidence="9" id="KW-0812">Transmembrane</keyword>
<dbReference type="Pfam" id="PF02518">
    <property type="entry name" value="HATPase_c"/>
    <property type="match status" value="1"/>
</dbReference>
<evidence type="ECO:0000256" key="3">
    <source>
        <dbReference type="ARBA" id="ARBA00022553"/>
    </source>
</evidence>
<dbReference type="AlphaFoldDB" id="A0A2N4SZH8"/>
<evidence type="ECO:0000256" key="6">
    <source>
        <dbReference type="ARBA" id="ARBA00022777"/>
    </source>
</evidence>
<name>A0A2N4SZH8_9MICC</name>
<accession>A0A2N4SZH8</accession>
<evidence type="ECO:0000256" key="9">
    <source>
        <dbReference type="SAM" id="Phobius"/>
    </source>
</evidence>
<evidence type="ECO:0000256" key="7">
    <source>
        <dbReference type="ARBA" id="ARBA00022840"/>
    </source>
</evidence>
<dbReference type="PANTHER" id="PTHR24421">
    <property type="entry name" value="NITRATE/NITRITE SENSOR PROTEIN NARX-RELATED"/>
    <property type="match status" value="1"/>
</dbReference>
<dbReference type="InterPro" id="IPR036890">
    <property type="entry name" value="HATPase_C_sf"/>
</dbReference>
<evidence type="ECO:0000259" key="11">
    <source>
        <dbReference type="Pfam" id="PF07730"/>
    </source>
</evidence>
<evidence type="ECO:0000313" key="12">
    <source>
        <dbReference type="EMBL" id="PLC11385.1"/>
    </source>
</evidence>
<dbReference type="EC" id="2.7.13.3" evidence="2"/>
<evidence type="ECO:0000256" key="5">
    <source>
        <dbReference type="ARBA" id="ARBA00022741"/>
    </source>
</evidence>
<dbReference type="SUPFAM" id="SSF55874">
    <property type="entry name" value="ATPase domain of HSP90 chaperone/DNA topoisomerase II/histidine kinase"/>
    <property type="match status" value="1"/>
</dbReference>
<dbReference type="GO" id="GO:0005524">
    <property type="term" value="F:ATP binding"/>
    <property type="evidence" value="ECO:0007669"/>
    <property type="project" value="UniProtKB-KW"/>
</dbReference>
<dbReference type="InterPro" id="IPR050482">
    <property type="entry name" value="Sensor_HK_TwoCompSys"/>
</dbReference>
<organism evidence="12 13">
    <name type="scientific">Kocuria flava</name>
    <dbReference type="NCBI Taxonomy" id="446860"/>
    <lineage>
        <taxon>Bacteria</taxon>
        <taxon>Bacillati</taxon>
        <taxon>Actinomycetota</taxon>
        <taxon>Actinomycetes</taxon>
        <taxon>Micrococcales</taxon>
        <taxon>Micrococcaceae</taxon>
        <taxon>Kocuria</taxon>
    </lineage>
</organism>
<dbReference type="GO" id="GO:0000155">
    <property type="term" value="F:phosphorelay sensor kinase activity"/>
    <property type="evidence" value="ECO:0007669"/>
    <property type="project" value="InterPro"/>
</dbReference>
<dbReference type="Gene3D" id="3.30.565.10">
    <property type="entry name" value="Histidine kinase-like ATPase, C-terminal domain"/>
    <property type="match status" value="1"/>
</dbReference>
<dbReference type="GO" id="GO:0046983">
    <property type="term" value="F:protein dimerization activity"/>
    <property type="evidence" value="ECO:0007669"/>
    <property type="project" value="InterPro"/>
</dbReference>
<keyword evidence="3" id="KW-0597">Phosphoprotein</keyword>
<gene>
    <name evidence="12" type="ORF">AUQ48_02865</name>
</gene>
<evidence type="ECO:0000256" key="1">
    <source>
        <dbReference type="ARBA" id="ARBA00000085"/>
    </source>
</evidence>
<keyword evidence="6" id="KW-0418">Kinase</keyword>
<keyword evidence="5" id="KW-0547">Nucleotide-binding</keyword>
<dbReference type="InterPro" id="IPR011712">
    <property type="entry name" value="Sig_transdc_His_kin_sub3_dim/P"/>
</dbReference>
<feature type="domain" description="Histidine kinase/HSP90-like ATPase" evidence="10">
    <location>
        <begin position="314"/>
        <end position="404"/>
    </location>
</feature>
<evidence type="ECO:0000256" key="8">
    <source>
        <dbReference type="ARBA" id="ARBA00023012"/>
    </source>
</evidence>
<keyword evidence="7" id="KW-0067">ATP-binding</keyword>
<dbReference type="Proteomes" id="UP000234632">
    <property type="component" value="Unassembled WGS sequence"/>
</dbReference>
<feature type="transmembrane region" description="Helical" evidence="9">
    <location>
        <begin position="54"/>
        <end position="72"/>
    </location>
</feature>
<evidence type="ECO:0000259" key="10">
    <source>
        <dbReference type="Pfam" id="PF02518"/>
    </source>
</evidence>
<dbReference type="InterPro" id="IPR003594">
    <property type="entry name" value="HATPase_dom"/>
</dbReference>